<dbReference type="RefSeq" id="WP_127336559.1">
    <property type="nucleotide sequence ID" value="NZ_QWDM01000001.1"/>
</dbReference>
<name>A0A434AD05_9FLAO</name>
<sequence>MENNKVLIYDNQHGFSRFLTKVFGEVYDFKIFKKFDTTFDLESFQNEYLLAFFVIYSEKNLFDLMKIYRRGVPLVVCTFNEQLLHQFESVTDINVMNTSRSKQELINDFQIFLYTYVEL</sequence>
<evidence type="ECO:0000313" key="2">
    <source>
        <dbReference type="Proteomes" id="UP000288102"/>
    </source>
</evidence>
<keyword evidence="2" id="KW-1185">Reference proteome</keyword>
<organism evidence="1 2">
    <name type="scientific">Flavobacterium cupreum</name>
    <dbReference type="NCBI Taxonomy" id="2133766"/>
    <lineage>
        <taxon>Bacteria</taxon>
        <taxon>Pseudomonadati</taxon>
        <taxon>Bacteroidota</taxon>
        <taxon>Flavobacteriia</taxon>
        <taxon>Flavobacteriales</taxon>
        <taxon>Flavobacteriaceae</taxon>
        <taxon>Flavobacterium</taxon>
    </lineage>
</organism>
<dbReference type="EMBL" id="QWDM01000001">
    <property type="protein sequence ID" value="RUT72262.1"/>
    <property type="molecule type" value="Genomic_DNA"/>
</dbReference>
<dbReference type="OrthoDB" id="1374164at2"/>
<dbReference type="Proteomes" id="UP000288102">
    <property type="component" value="Unassembled WGS sequence"/>
</dbReference>
<proteinExistence type="predicted"/>
<protein>
    <recommendedName>
        <fullName evidence="3">Response regulator</fullName>
    </recommendedName>
</protein>
<evidence type="ECO:0008006" key="3">
    <source>
        <dbReference type="Google" id="ProtNLM"/>
    </source>
</evidence>
<evidence type="ECO:0000313" key="1">
    <source>
        <dbReference type="EMBL" id="RUT72262.1"/>
    </source>
</evidence>
<accession>A0A434AD05</accession>
<gene>
    <name evidence="1" type="ORF">D0817_01190</name>
</gene>
<reference evidence="2" key="1">
    <citation type="journal article" date="2019" name="Syst. Appl. Microbiol.">
        <title>Flavobacterium circumlabens sp. nov. and Flavobacterium cupreum sp. nov., two psychrotrophic species isolated from Antarctic environmental samples.</title>
        <authorList>
            <person name="Kralova S."/>
            <person name="Busse H.-J."/>
            <person name="Svec P."/>
            <person name="Maslanova I."/>
            <person name="Stankova E."/>
            <person name="Bartak M."/>
            <person name="Sedlacek I."/>
        </authorList>
    </citation>
    <scope>NUCLEOTIDE SEQUENCE [LARGE SCALE GENOMIC DNA]</scope>
    <source>
        <strain evidence="2">CCM 8825</strain>
    </source>
</reference>
<comment type="caution">
    <text evidence="1">The sequence shown here is derived from an EMBL/GenBank/DDBJ whole genome shotgun (WGS) entry which is preliminary data.</text>
</comment>
<dbReference type="AlphaFoldDB" id="A0A434AD05"/>